<proteinExistence type="predicted"/>
<evidence type="ECO:0000313" key="4">
    <source>
        <dbReference type="Proteomes" id="UP000552700"/>
    </source>
</evidence>
<dbReference type="Gene3D" id="3.40.190.10">
    <property type="entry name" value="Periplasmic binding protein-like II"/>
    <property type="match status" value="2"/>
</dbReference>
<dbReference type="SUPFAM" id="SSF53850">
    <property type="entry name" value="Periplasmic binding protein-like II"/>
    <property type="match status" value="1"/>
</dbReference>
<dbReference type="Pfam" id="PF12849">
    <property type="entry name" value="PBP_like_2"/>
    <property type="match status" value="1"/>
</dbReference>
<comment type="caution">
    <text evidence="3">The sequence shown here is derived from an EMBL/GenBank/DDBJ whole genome shotgun (WGS) entry which is preliminary data.</text>
</comment>
<reference evidence="3 4" key="1">
    <citation type="submission" date="2020-08" db="EMBL/GenBank/DDBJ databases">
        <title>Genomic Encyclopedia of Type Strains, Phase IV (KMG-IV): sequencing the most valuable type-strain genomes for metagenomic binning, comparative biology and taxonomic classification.</title>
        <authorList>
            <person name="Goeker M."/>
        </authorList>
    </citation>
    <scope>NUCLEOTIDE SEQUENCE [LARGE SCALE GENOMIC DNA]</scope>
    <source>
        <strain evidence="3 4">DSM 102255</strain>
    </source>
</reference>
<dbReference type="PANTHER" id="PTHR30570">
    <property type="entry name" value="PERIPLASMIC PHOSPHATE BINDING COMPONENT OF PHOSPHATE ABC TRANSPORTER"/>
    <property type="match status" value="1"/>
</dbReference>
<dbReference type="InterPro" id="IPR050811">
    <property type="entry name" value="Phosphate_ABC_transporter"/>
</dbReference>
<accession>A0A841IWC5</accession>
<name>A0A841IWC5_9SPHN</name>
<evidence type="ECO:0000313" key="3">
    <source>
        <dbReference type="EMBL" id="MBB6122570.1"/>
    </source>
</evidence>
<evidence type="ECO:0000256" key="1">
    <source>
        <dbReference type="ARBA" id="ARBA00022729"/>
    </source>
</evidence>
<dbReference type="AlphaFoldDB" id="A0A841IWC5"/>
<dbReference type="InterPro" id="IPR024370">
    <property type="entry name" value="PBP_domain"/>
</dbReference>
<sequence>MDQEGEMKLSTKIFLATTLAAVVAVPASAQMRRNIRVVGSSTVYPFTKAVSERFAAANRNVPAPIVESTGTGAGAKLFCAGVGAQHPDILDASRRMKASEFKTCAANGVSQITEIQVGLDGLTLAQTKNGQLRNVSVKDVYMAIAAAPFGKPNRAKTWKDVNPSLPALPIRVYGPPTTSGTRSSIEDLLMNPVCDTNPSVVALKKTNEAQYNKICKGIREDGAYINAGENDNLIVQKLEGDPTAVGFFGYSYLEENASRLRGVSLNGVEPTYATISTFKYPGARALYIYVKNAHAQAIPGIRQFVAEYVKEGTFGPNGYLKNAGIVASPDAIRSRAAKFGTTLTPMNGAVLK</sequence>
<feature type="domain" description="PBP" evidence="2">
    <location>
        <begin position="25"/>
        <end position="309"/>
    </location>
</feature>
<organism evidence="3 4">
    <name type="scientific">Sphingobium subterraneum</name>
    <dbReference type="NCBI Taxonomy" id="627688"/>
    <lineage>
        <taxon>Bacteria</taxon>
        <taxon>Pseudomonadati</taxon>
        <taxon>Pseudomonadota</taxon>
        <taxon>Alphaproteobacteria</taxon>
        <taxon>Sphingomonadales</taxon>
        <taxon>Sphingomonadaceae</taxon>
        <taxon>Sphingobium</taxon>
    </lineage>
</organism>
<gene>
    <name evidence="3" type="ORF">FHS92_000277</name>
</gene>
<dbReference type="PANTHER" id="PTHR30570:SF1">
    <property type="entry name" value="PHOSPHATE-BINDING PROTEIN PSTS"/>
    <property type="match status" value="1"/>
</dbReference>
<dbReference type="EMBL" id="JACIJP010000001">
    <property type="protein sequence ID" value="MBB6122570.1"/>
    <property type="molecule type" value="Genomic_DNA"/>
</dbReference>
<evidence type="ECO:0000259" key="2">
    <source>
        <dbReference type="Pfam" id="PF12849"/>
    </source>
</evidence>
<keyword evidence="4" id="KW-1185">Reference proteome</keyword>
<keyword evidence="1" id="KW-0732">Signal</keyword>
<protein>
    <submittedName>
        <fullName evidence="3">Phosphate transport system substrate-binding protein</fullName>
    </submittedName>
</protein>
<dbReference type="Proteomes" id="UP000552700">
    <property type="component" value="Unassembled WGS sequence"/>
</dbReference>